<evidence type="ECO:0000313" key="2">
    <source>
        <dbReference type="EMBL" id="KAJ1203116.1"/>
    </source>
</evidence>
<feature type="region of interest" description="Disordered" evidence="1">
    <location>
        <begin position="1"/>
        <end position="22"/>
    </location>
</feature>
<keyword evidence="3" id="KW-1185">Reference proteome</keyword>
<reference evidence="2" key="1">
    <citation type="journal article" date="2022" name="bioRxiv">
        <title>Sequencing and chromosome-scale assembly of the giantPleurodeles waltlgenome.</title>
        <authorList>
            <person name="Brown T."/>
            <person name="Elewa A."/>
            <person name="Iarovenko S."/>
            <person name="Subramanian E."/>
            <person name="Araus A.J."/>
            <person name="Petzold A."/>
            <person name="Susuki M."/>
            <person name="Suzuki K.-i.T."/>
            <person name="Hayashi T."/>
            <person name="Toyoda A."/>
            <person name="Oliveira C."/>
            <person name="Osipova E."/>
            <person name="Leigh N.D."/>
            <person name="Simon A."/>
            <person name="Yun M.H."/>
        </authorList>
    </citation>
    <scope>NUCLEOTIDE SEQUENCE</scope>
    <source>
        <strain evidence="2">20211129_DDA</strain>
        <tissue evidence="2">Liver</tissue>
    </source>
</reference>
<organism evidence="2 3">
    <name type="scientific">Pleurodeles waltl</name>
    <name type="common">Iberian ribbed newt</name>
    <dbReference type="NCBI Taxonomy" id="8319"/>
    <lineage>
        <taxon>Eukaryota</taxon>
        <taxon>Metazoa</taxon>
        <taxon>Chordata</taxon>
        <taxon>Craniata</taxon>
        <taxon>Vertebrata</taxon>
        <taxon>Euteleostomi</taxon>
        <taxon>Amphibia</taxon>
        <taxon>Batrachia</taxon>
        <taxon>Caudata</taxon>
        <taxon>Salamandroidea</taxon>
        <taxon>Salamandridae</taxon>
        <taxon>Pleurodelinae</taxon>
        <taxon>Pleurodeles</taxon>
    </lineage>
</organism>
<dbReference type="EMBL" id="JANPWB010000003">
    <property type="protein sequence ID" value="KAJ1203116.1"/>
    <property type="molecule type" value="Genomic_DNA"/>
</dbReference>
<sequence length="81" mass="8779">MAAASAARLCPAEPTQRAQRKKSGLLECRDLWDYKQPGDPGEAGLLGEPPQKETAAATAFDARRQAAYSLWLFCRAAGKRS</sequence>
<proteinExistence type="predicted"/>
<dbReference type="AlphaFoldDB" id="A0AAV7VR80"/>
<comment type="caution">
    <text evidence="2">The sequence shown here is derived from an EMBL/GenBank/DDBJ whole genome shotgun (WGS) entry which is preliminary data.</text>
</comment>
<gene>
    <name evidence="2" type="ORF">NDU88_006910</name>
</gene>
<accession>A0AAV7VR80</accession>
<name>A0AAV7VR80_PLEWA</name>
<evidence type="ECO:0000256" key="1">
    <source>
        <dbReference type="SAM" id="MobiDB-lite"/>
    </source>
</evidence>
<evidence type="ECO:0000313" key="3">
    <source>
        <dbReference type="Proteomes" id="UP001066276"/>
    </source>
</evidence>
<protein>
    <submittedName>
        <fullName evidence="2">Uncharacterized protein</fullName>
    </submittedName>
</protein>
<dbReference type="Proteomes" id="UP001066276">
    <property type="component" value="Chromosome 2_1"/>
</dbReference>